<name>L1MYK9_9BACT</name>
<protein>
    <submittedName>
        <fullName evidence="1">Uncharacterized protein</fullName>
    </submittedName>
</protein>
<dbReference type="Proteomes" id="UP000010433">
    <property type="component" value="Unassembled WGS sequence"/>
</dbReference>
<dbReference type="AlphaFoldDB" id="L1MYK9"/>
<gene>
    <name evidence="1" type="ORF">HMPREF9151_02445</name>
</gene>
<dbReference type="EMBL" id="AMEP01000162">
    <property type="protein sequence ID" value="EKX96348.1"/>
    <property type="molecule type" value="Genomic_DNA"/>
</dbReference>
<comment type="caution">
    <text evidence="1">The sequence shown here is derived from an EMBL/GenBank/DDBJ whole genome shotgun (WGS) entry which is preliminary data.</text>
</comment>
<sequence length="46" mass="5510">MFCLQHHNALKPCFWKCKNIAFGMQNLCFYLSKPKLLHTETYAFEI</sequence>
<evidence type="ECO:0000313" key="1">
    <source>
        <dbReference type="EMBL" id="EKX96348.1"/>
    </source>
</evidence>
<reference evidence="1 2" key="1">
    <citation type="submission" date="2012-05" db="EMBL/GenBank/DDBJ databases">
        <authorList>
            <person name="Weinstock G."/>
            <person name="Sodergren E."/>
            <person name="Lobos E.A."/>
            <person name="Fulton L."/>
            <person name="Fulton R."/>
            <person name="Courtney L."/>
            <person name="Fronick C."/>
            <person name="O'Laughlin M."/>
            <person name="Godfrey J."/>
            <person name="Wilson R.M."/>
            <person name="Miner T."/>
            <person name="Farmer C."/>
            <person name="Delehaunty K."/>
            <person name="Cordes M."/>
            <person name="Minx P."/>
            <person name="Tomlinson C."/>
            <person name="Chen J."/>
            <person name="Wollam A."/>
            <person name="Pepin K.H."/>
            <person name="Bhonagiri V."/>
            <person name="Zhang X."/>
            <person name="Suruliraj S."/>
            <person name="Warren W."/>
            <person name="Mitreva M."/>
            <person name="Mardis E.R."/>
            <person name="Wilson R.K."/>
        </authorList>
    </citation>
    <scope>NUCLEOTIDE SEQUENCE [LARGE SCALE GENOMIC DNA]</scope>
    <source>
        <strain evidence="1 2">F0055</strain>
    </source>
</reference>
<keyword evidence="2" id="KW-1185">Reference proteome</keyword>
<dbReference type="HOGENOM" id="CLU_211025_0_0_10"/>
<accession>L1MYK9</accession>
<organism evidence="1 2">
    <name type="scientific">Hoylesella saccharolytica F0055</name>
    <dbReference type="NCBI Taxonomy" id="1127699"/>
    <lineage>
        <taxon>Bacteria</taxon>
        <taxon>Pseudomonadati</taxon>
        <taxon>Bacteroidota</taxon>
        <taxon>Bacteroidia</taxon>
        <taxon>Bacteroidales</taxon>
        <taxon>Prevotellaceae</taxon>
        <taxon>Hoylesella</taxon>
    </lineage>
</organism>
<proteinExistence type="predicted"/>
<evidence type="ECO:0000313" key="2">
    <source>
        <dbReference type="Proteomes" id="UP000010433"/>
    </source>
</evidence>